<dbReference type="EMBL" id="JH719395">
    <property type="protein sequence ID" value="EJC81068.1"/>
    <property type="molecule type" value="Genomic_DNA"/>
</dbReference>
<evidence type="ECO:0000313" key="6">
    <source>
        <dbReference type="Proteomes" id="UP000005732"/>
    </source>
</evidence>
<evidence type="ECO:0000256" key="2">
    <source>
        <dbReference type="ARBA" id="ARBA00023002"/>
    </source>
</evidence>
<accession>J0W7B1</accession>
<dbReference type="PANTHER" id="PTHR42760:SF133">
    <property type="entry name" value="3-OXOACYL-[ACYL-CARRIER-PROTEIN] REDUCTASE"/>
    <property type="match status" value="1"/>
</dbReference>
<protein>
    <recommendedName>
        <fullName evidence="4">Ketoreductase domain-containing protein</fullName>
    </recommendedName>
</protein>
<dbReference type="GO" id="GO:0048038">
    <property type="term" value="F:quinone binding"/>
    <property type="evidence" value="ECO:0007669"/>
    <property type="project" value="TreeGrafter"/>
</dbReference>
<dbReference type="PRINTS" id="PR00080">
    <property type="entry name" value="SDRFAMILY"/>
</dbReference>
<dbReference type="SMART" id="SM00822">
    <property type="entry name" value="PKS_KR"/>
    <property type="match status" value="1"/>
</dbReference>
<dbReference type="GO" id="GO:0016616">
    <property type="term" value="F:oxidoreductase activity, acting on the CH-OH group of donors, NAD or NADP as acceptor"/>
    <property type="evidence" value="ECO:0007669"/>
    <property type="project" value="UniProtKB-ARBA"/>
</dbReference>
<dbReference type="InterPro" id="IPR020904">
    <property type="entry name" value="Sc_DH/Rdtase_CS"/>
</dbReference>
<reference evidence="5 6" key="1">
    <citation type="submission" date="2012-02" db="EMBL/GenBank/DDBJ databases">
        <title>Improved High-Quality Draft Sequence of Rhizobium leguminosarum bv. trifolii WSM2297.</title>
        <authorList>
            <consortium name="US DOE Joint Genome Institute"/>
            <person name="Lucas S."/>
            <person name="Han J."/>
            <person name="Lapidus A."/>
            <person name="Cheng J.-F."/>
            <person name="Goodwin L."/>
            <person name="Pitluck S."/>
            <person name="Peters L."/>
            <person name="Ovchinnikova G."/>
            <person name="Zhang X."/>
            <person name="Detter J.C."/>
            <person name="Han C."/>
            <person name="Tapia R."/>
            <person name="Land M."/>
            <person name="Hauser L."/>
            <person name="Kyrpides N."/>
            <person name="Ivanova N."/>
            <person name="Pagani I."/>
            <person name="Brau L."/>
            <person name="Yates R."/>
            <person name="O'Hara G."/>
            <person name="Rui T."/>
            <person name="Howieson J."/>
            <person name="Reeve W."/>
            <person name="Woyke T."/>
        </authorList>
    </citation>
    <scope>NUCLEOTIDE SEQUENCE [LARGE SCALE GENOMIC DNA]</scope>
    <source>
        <strain evidence="5 6">WSM2297</strain>
    </source>
</reference>
<dbReference type="Gene3D" id="3.40.50.720">
    <property type="entry name" value="NAD(P)-binding Rossmann-like Domain"/>
    <property type="match status" value="1"/>
</dbReference>
<evidence type="ECO:0000313" key="5">
    <source>
        <dbReference type="EMBL" id="EJC81068.1"/>
    </source>
</evidence>
<dbReference type="PRINTS" id="PR00081">
    <property type="entry name" value="GDHRDH"/>
</dbReference>
<feature type="domain" description="Ketoreductase" evidence="4">
    <location>
        <begin position="4"/>
        <end position="183"/>
    </location>
</feature>
<sequence>MSRPVVLITGGAAGIGLAIARRMVTRGAVVWLWDQEEKPLAAAAAKFGDMARSFTVDIADGEAVNMAEAALATLPPTHLVNNAGVLGRNMALDAMDAVEIDRALSVNVKGTLLVTAAFLRARAAHTQAAIVNVASIAGFNGGAPGHAVYGATKGAILALTSAMARDLAPGVRVNALAPGIIDTDIQKDVFADRAALAAQASGVPLQRIGVPDEVAEAAEWLLFGAGYVTGETIRVGGGRK</sequence>
<keyword evidence="2" id="KW-0560">Oxidoreductase</keyword>
<comment type="similarity">
    <text evidence="1 3">Belongs to the short-chain dehydrogenases/reductases (SDR) family.</text>
</comment>
<dbReference type="PANTHER" id="PTHR42760">
    <property type="entry name" value="SHORT-CHAIN DEHYDROGENASES/REDUCTASES FAMILY MEMBER"/>
    <property type="match status" value="1"/>
</dbReference>
<gene>
    <name evidence="5" type="ORF">Rleg4DRAFT_2738</name>
</gene>
<dbReference type="CDD" id="cd05233">
    <property type="entry name" value="SDR_c"/>
    <property type="match status" value="1"/>
</dbReference>
<dbReference type="Proteomes" id="UP000005732">
    <property type="component" value="Unassembled WGS sequence"/>
</dbReference>
<dbReference type="SUPFAM" id="SSF51735">
    <property type="entry name" value="NAD(P)-binding Rossmann-fold domains"/>
    <property type="match status" value="1"/>
</dbReference>
<dbReference type="InterPro" id="IPR002347">
    <property type="entry name" value="SDR_fam"/>
</dbReference>
<dbReference type="InterPro" id="IPR036291">
    <property type="entry name" value="NAD(P)-bd_dom_sf"/>
</dbReference>
<dbReference type="PROSITE" id="PS00061">
    <property type="entry name" value="ADH_SHORT"/>
    <property type="match status" value="1"/>
</dbReference>
<name>J0W7B1_RHILT</name>
<proteinExistence type="inferred from homology"/>
<evidence type="ECO:0000256" key="1">
    <source>
        <dbReference type="ARBA" id="ARBA00006484"/>
    </source>
</evidence>
<dbReference type="Pfam" id="PF00106">
    <property type="entry name" value="adh_short"/>
    <property type="match status" value="1"/>
</dbReference>
<dbReference type="AlphaFoldDB" id="J0W7B1"/>
<evidence type="ECO:0000259" key="4">
    <source>
        <dbReference type="SMART" id="SM00822"/>
    </source>
</evidence>
<organism evidence="5 6">
    <name type="scientific">Rhizobium leguminosarum bv. trifolii WSM2297</name>
    <dbReference type="NCBI Taxonomy" id="754762"/>
    <lineage>
        <taxon>Bacteria</taxon>
        <taxon>Pseudomonadati</taxon>
        <taxon>Pseudomonadota</taxon>
        <taxon>Alphaproteobacteria</taxon>
        <taxon>Hyphomicrobiales</taxon>
        <taxon>Rhizobiaceae</taxon>
        <taxon>Rhizobium/Agrobacterium group</taxon>
        <taxon>Rhizobium</taxon>
    </lineage>
</organism>
<evidence type="ECO:0000256" key="3">
    <source>
        <dbReference type="RuleBase" id="RU000363"/>
    </source>
</evidence>
<dbReference type="InterPro" id="IPR057326">
    <property type="entry name" value="KR_dom"/>
</dbReference>
<dbReference type="GO" id="GO:0006633">
    <property type="term" value="P:fatty acid biosynthetic process"/>
    <property type="evidence" value="ECO:0007669"/>
    <property type="project" value="TreeGrafter"/>
</dbReference>
<dbReference type="HOGENOM" id="CLU_010194_1_3_5"/>
<dbReference type="RefSeq" id="WP_003581982.1">
    <property type="nucleotide sequence ID" value="NZ_JH719395.1"/>
</dbReference>